<reference evidence="1" key="1">
    <citation type="submission" date="2021-06" db="EMBL/GenBank/DDBJ databases">
        <authorList>
            <person name="Kallberg Y."/>
            <person name="Tangrot J."/>
            <person name="Rosling A."/>
        </authorList>
    </citation>
    <scope>NUCLEOTIDE SEQUENCE</scope>
    <source>
        <strain evidence="1">AU212A</strain>
    </source>
</reference>
<evidence type="ECO:0000313" key="1">
    <source>
        <dbReference type="EMBL" id="CAG8648131.1"/>
    </source>
</evidence>
<sequence length="223" mass="25927">MMDNGVFVESIKVVNEIDDIINLEGKILINKFAHERKNVTVDYSNDLWNTYFNVDAKKSHSISSKQDLYIFELTTFKRPGVPLYLEFSIKCDVAGSVFWTNGYQYIYDEGISPKEFFFNKIQLPNPSDERKEECIICMEYFDPDDLIKLTDQCIHDDCMCRECIRKHIETEISDKGNFKISCPKDDCIVILQGQDVKKFVDDEIFSRYVDLNMLCVGLKLASN</sequence>
<comment type="caution">
    <text evidence="1">The sequence shown here is derived from an EMBL/GenBank/DDBJ whole genome shotgun (WGS) entry which is preliminary data.</text>
</comment>
<keyword evidence="2" id="KW-1185">Reference proteome</keyword>
<name>A0ACA9ND54_9GLOM</name>
<accession>A0ACA9ND54</accession>
<organism evidence="1 2">
    <name type="scientific">Scutellospora calospora</name>
    <dbReference type="NCBI Taxonomy" id="85575"/>
    <lineage>
        <taxon>Eukaryota</taxon>
        <taxon>Fungi</taxon>
        <taxon>Fungi incertae sedis</taxon>
        <taxon>Mucoromycota</taxon>
        <taxon>Glomeromycotina</taxon>
        <taxon>Glomeromycetes</taxon>
        <taxon>Diversisporales</taxon>
        <taxon>Gigasporaceae</taxon>
        <taxon>Scutellospora</taxon>
    </lineage>
</organism>
<gene>
    <name evidence="1" type="ORF">SCALOS_LOCUS8570</name>
</gene>
<proteinExistence type="predicted"/>
<protein>
    <submittedName>
        <fullName evidence="1">6547_t:CDS:1</fullName>
    </submittedName>
</protein>
<dbReference type="Proteomes" id="UP000789860">
    <property type="component" value="Unassembled WGS sequence"/>
</dbReference>
<dbReference type="EMBL" id="CAJVPM010023058">
    <property type="protein sequence ID" value="CAG8648131.1"/>
    <property type="molecule type" value="Genomic_DNA"/>
</dbReference>
<evidence type="ECO:0000313" key="2">
    <source>
        <dbReference type="Proteomes" id="UP000789860"/>
    </source>
</evidence>